<keyword evidence="2" id="KW-1185">Reference proteome</keyword>
<gene>
    <name evidence="1" type="ORF">RM697_12345</name>
</gene>
<organism evidence="1 2">
    <name type="scientific">Microcosmobacter mediterraneus</name>
    <dbReference type="NCBI Taxonomy" id="3075607"/>
    <lineage>
        <taxon>Bacteria</taxon>
        <taxon>Pseudomonadati</taxon>
        <taxon>Bacteroidota</taxon>
        <taxon>Flavobacteriia</taxon>
        <taxon>Flavobacteriales</taxon>
        <taxon>Flavobacteriaceae</taxon>
        <taxon>Microcosmobacter</taxon>
    </lineage>
</organism>
<protein>
    <submittedName>
        <fullName evidence="1">Peptidyl-prolyl cis-trans isomerase</fullName>
    </submittedName>
</protein>
<accession>A0ABU2YMQ5</accession>
<dbReference type="EMBL" id="JAVRIA010000008">
    <property type="protein sequence ID" value="MDT0559446.1"/>
    <property type="molecule type" value="Genomic_DNA"/>
</dbReference>
<proteinExistence type="predicted"/>
<keyword evidence="1" id="KW-0413">Isomerase</keyword>
<dbReference type="RefSeq" id="WP_311428210.1">
    <property type="nucleotide sequence ID" value="NZ_JAVRIA010000008.1"/>
</dbReference>
<dbReference type="Proteomes" id="UP001259492">
    <property type="component" value="Unassembled WGS sequence"/>
</dbReference>
<comment type="caution">
    <text evidence="1">The sequence shown here is derived from an EMBL/GenBank/DDBJ whole genome shotgun (WGS) entry which is preliminary data.</text>
</comment>
<name>A0ABU2YMQ5_9FLAO</name>
<evidence type="ECO:0000313" key="1">
    <source>
        <dbReference type="EMBL" id="MDT0559446.1"/>
    </source>
</evidence>
<sequence length="285" mass="33212">MIKKAIILIIVFYGFVSCDFFKKDNTEDAIARVNTSYLYKEDLKNIVPEGSSSQDSTLLVNRFINRWALQQLLMDGAELNLPETKQNDLNNLVSQYKNDLFTKAYIEGLVKKNIDTLVNLDDARLLYEKNKESFKLNEELIKFRYLAINENAIDLDIIKERFKRFDTSDKTYLDSIAVQFKSYSLNDSAWIKLSQVYNKVPALLNEDKSKLLKKSNFIQVKDSIDLYLVQINDVLRPNDYAPLSYVKLTIDQIVINKRKLDLITKLENDITKDAIKNNEFEVYNK</sequence>
<dbReference type="PROSITE" id="PS51257">
    <property type="entry name" value="PROKAR_LIPOPROTEIN"/>
    <property type="match status" value="1"/>
</dbReference>
<evidence type="ECO:0000313" key="2">
    <source>
        <dbReference type="Proteomes" id="UP001259492"/>
    </source>
</evidence>
<reference evidence="1 2" key="1">
    <citation type="submission" date="2023-09" db="EMBL/GenBank/DDBJ databases">
        <authorList>
            <person name="Rey-Velasco X."/>
        </authorList>
    </citation>
    <scope>NUCLEOTIDE SEQUENCE [LARGE SCALE GENOMIC DNA]</scope>
    <source>
        <strain evidence="1 2">W332</strain>
    </source>
</reference>
<dbReference type="GO" id="GO:0016853">
    <property type="term" value="F:isomerase activity"/>
    <property type="evidence" value="ECO:0007669"/>
    <property type="project" value="UniProtKB-KW"/>
</dbReference>